<protein>
    <submittedName>
        <fullName evidence="1">Calponin y domain-containing protein</fullName>
    </submittedName>
</protein>
<gene>
    <name evidence="1" type="ORF">MML48_8g00010455</name>
</gene>
<sequence length="4375" mass="494653">MAAETTGDVSLIQDEDILRKMWQDTEDFGKKKEIRSHMYKIREARLKDFYNTGEEITSSSENKQHSSSSTIRTTSHSTTTGLKGSDLTTHADSLADHSFLSLKSKEIRDSESPTKDSYKIIQETKKLNDRDWNVVESNEASKDGKTHTTSRLATTSGKQDIEGGEMKYAAKSEQKASVFKDGDDKNFTKAVQASSQNVIKQEAAGGDDNSKFYTSSTTTTSSSKFSSEQRSSSDDVKSNMQGFEEQQPTSKNTRTIVRKVYTEDIPKINDPNTKVTTETHTLPDGSTVTTTRYETKGSTQYKTSSSSASTSTKQVSSSSEQKATSDVVKSHSITTDDLNRDYNDRTTHSDSISSRKEIHRDESDIRRIQDLELLGRDTRNVKNVEIIVKNQTIPQEQTRTVTSTTHTEYDRQIPIKDGSTTITTTKTFTIPADQQETRSSSTTTTKKIISSNYDKQQVASTDFLDSERHHVAQTKTKTTTTIDDQPLPTRKEITETVPAVQQIKPVTTYPKVSETIEIEIIPITKDELKYEQPERRQPIKPHKGELDERPTPTEGQYDTTYRSDYVPRKISVEVSPTHDAFARSLRSISPDRISKTGSVRSLRTTSTTSLRSSPDRYPNRASRVSPSDSTRKVKGPGYPEVTPNKKRMSESPEKRPQKHEDKNTDTITRKKKTTTTTIDNKTETDSSTLTRKHRPVEKPRSRSVSPTSIASDIEFIRHRTDLVTDLDVDETTKLQRRHTEEFDKLPLTDATTPKKSQKITDKSATLPLPAKSPTKETPQSNQPERTKPKTIRRTDTYEERCKEILGIGEVSKKSPQKSPEKDSPHQDKPKVVKKTSSVQEFPSQVRKSPQKEPLEPYPVKPKDDKRSPSVQEFPSQIRKSPQKEALGPYPEKPKGDKKAPSVQEFPSQTRKSPRKEPLEPYPEKPKEPYPEKPKADKKPSSVQEFPSQIKKSPQREPLEPYPEKPKGDKKAPSVQEFPSQIRKSPQKEPLEPYPEKPKDDKRTPSVQEFPSQIRKSPQKEPLEPYPEKPKDDKRAPSIQEFPSQVKKSPQKEPLEPYPEKLKGDKKPSSIQEFPSQIKKSPQKEPLEPYPDKPRDDKKPSSVQEFPSQIRKSPQKEPLEPYPEKPKSDKKAPSIQEFPSQIKRSPEIEPLEPYPEKPRDNKKSPSVQEFPSQVRKSPQKEPLEPYPEKPKDDKKPSSVQEFPSQIRKLPQKEPLEPYPEKPSDDRTIPERPTESITPISKPSPEEPFEHMETLNYPRYYSDDHDSDFDHPLQKGPTKVSLDDLPTIKTDKVSLDDLTTITVTKKPFKEIPEKVSLGDLHPKKSQKLVDNFITKEKIDTEVTLKKYKDDSIHRPKGIPSDTKTKKKPKKITGSESSTSEDEDLDDIEDQIIIDETDDVNLTVTRVTTTESQQLKSPKKEGITPQKKVSPTNKRRPKSKPDVEDFITVTKAQLQEGESRIPVEEVVQPKRIVRELCKKETPSKTPDVKKKDTTIKSKRVIPKEPAITNKQPIRKIQDNHHVIKSEYTDQYTTKIKDKRVSKPITSKTPVKQPEARKPNQETTLHFKVQKIDSTTTSSTTKRGVNVTKVVQIDKKPTAKIPLTYTKKPTDQQPKPKSKIIEPTRSTIPSTKLIITAPTKRHVVSTIINLKPKHKPETVTKTIHKTTATKTIIAPTKSTRSTPQKVTKSSKLKPSLNGDISTEEDDSDVENITVKTSKNQVGSLKTEKKKKCITTKSILIENAVADQREIIVDLKRSKSSREGTPDQICPYPVSTESDLGTPRYPDRVTEPEDGQRRLKPKRISDIPLDETKDVHDFERVTEIKTDVEDTDECLLSVNEKVTKFLSTAEQITKKSVDSKPAPKVERPSLEVDESLKEDECLLSVSDKVNKFIATAEQLSSSTTKETITNKTQKYKDDEVIETNRQLTPKSRTPETDSSRFKTPTDSYTRRPTQDLAEVRKQPIEDDTTPKTSRRLSKDDAKPAMSPTGRLRSTETIKKAKALFENFGSDHEVTRQKDILTRPSVFEARKVKQSEVEKKDVRTKLIYDEHQLRRSPSPQHKLAKPKTTRDLSPEGETPHYMLPLDRNIKEHHKSPKENPDDDLGVTEVDRSRGTTPDRNVPHYMLPLDRSLRERSPHKDNVKQLEDIMNRSVTTTYSDDMDVKTTTTKFGVTLRRTDSGRMVQSTSRKLSTSSVDEKLTDVDVEEIFDLEYLEKLLEIIVGYDIRRRIRAQIRLIKRAIEDNTLETLIITRRRSPIKETTRIEKQEVSEYQRKTSASEFSTKTKSPSPVRNQREPSPKKPQDRKSKTPESDVVRTTTTTTTKIFQTDLKKPKPVTKTITEDKPEWVTQRTLRKVSETTPIKKTVTSTTTTTTHKSSTRKDGGISKQPTDDITSSYGVGPTDENGTPLFGLKALRAQNKSEKTKVQGTVIRSQFYSENGEEPEGEISVTKFSTDPKDLGHENIVEDRGVASVTTTQKFGYKGTPALKSIANKSKKTSNEETEYKTSSVKVSKIARKGSVKEISQKFLDNAVESLKSERQSSYPKAGLILRTSSFKDSPSNGMELDRSREGSPATQEIHEKVVTRVETTSTTSGGRKSDTFLSNKSKVTDVQDVISRMKNEAEIEVEETEEDAEARNLLNKFIGSQVLLSGMESQLSKSTGSDTTTPAGSVNKRTTKITTTTTSSDSSKPTNVTCTFTHPITVELLQNIWDEQTLKLLLEQSTDYEDRRIIRTRLREVMAEQEACAELVEKATSEDTSISKETGNTVHGESLLLPLLQGLLDQPENDQPADSGTESGEDLRSGLIVEVQTALDKLANSLKSPSTNITEERRDSLLQLVNRLQAGLSTSQLSNSSTSSSVSSSERRSSLQGRFSKRKQRANRHTVGVSSEELEDARRLMEEIAFHGNLNSSGLQKQNSEGSVLETPPFKPLSKIKPVRNVTAKPFFNTNAVNQTIDTPSETSGSLEFLVAKEHSHPQFHHSLSLDTPQIHNKQKRPQLTETMSLDCTNRDNPTTVDLISIQKAVTQAAAIKQLSQMKFDVSDGVTNRADDSESDEETEDEDDDDQATVKTALQNEIRSPPQQQPQPDLIMQTNPLYNRPSEERDTTNNNSENDDYPTQLNEKANRFNSKKLKMKRANTIDIPKPLNYYEDDDDDSDNENLNNRRNSYLALRGPIRVGKLNVEKKVPEFEPKTESDKKFMAFLGKHTENSINTNKTSLWCNQQSAKNSNNSNWTNKFGNIKNNFEKIQTSNSVNSARNFWKSADDAVMAGRAPQFGPKISRQSAKNLQQMFEEKQKQNQNQSNVVTGHLKVDTSKTSKNVTVVTQPNAINKFSHAPMSAFKPVAKKLEFPQHQPQPQQNHQQQNQPQYSSYIKPKPLRIAPPTINNNTNLQATDNKNTIKPPDSPLYLYSPKQVSPQTTSPTNSAPWNPGKNSAETAPPCSRVLSIAAAKFQNMNQERDLPPRKMSKEKIVIPPSLLSQQTQPQDKLTSPYIVKNAAQGSTVRKLSGQYDSLGNRDVYNPPVNKIYKQKAPLYSDHKQQYVGKTTINSDNQSKTMAYNDTTRSSDTRQHYNTNATLYSDYVGKTAAINSDNKAKASTYNDTTRSSDTRQHYNTNATQYSDYVEKTAINSDNKAKTSTYNDTTRSTTTTRSSDDKQYYSSSTRSSDDYGYTRRSSIDKKDYRDVRRSSESDKQHYGDVRRSSESDKHHVNVIPRSSDHKDQYYPQTPPGNKDMQQFYESSSRLSSDDHQHDNRKPITLSSDDDRRIYQTNVVVSDPSSDAHDNNLYSDDAPECDAPPRLFVPGENYTIQYDSLPHTPVYSAEYAVSQQSYDSPQIEVKPEEDIDYHNRQQLMISRIQQVSPNVREDDESHQYTSNYNFRPQMSPKVGKREVDREETEDLFSNETKSPYSKESFKYERQTSQESVKEYTAVSSKVMSGPVSQQAVTVQQNKPRNRDQHDMEYNLKTTLQKLSSYSDKQAATKPVLERKSSLKQISSEPPPPLVVYNNVTQRPSLCINDKPLSLELLDVNEKGEQVLTSKFHIPIRRQSENLTTGQSSGGHELSKSESWHQICQNQQTPKKPSPRASPNTRSVLRSKSSHSLAVPKQFEAGMSKTEMLEKKKTMEAYFGAPPAKIKDSKKVQSSINRVKTSQKVSTQRQISSGGNTGGLCRSKTLPDIVCLDKLDDTSIDAIFEDLFNSRSTTRTTTFTQGPVTTTSQVTTTRVTSQEPMKKPMSPFAKFRQLDKQNSLNSPPSTPKSPTAGGPLFKFTDPSLTQSANTVKQRLLQWCQMKTKEYENIQLDNFSTSWSDGMAFCALIHHFLPDTFDYNTLNPKNRRHNFTLAFRVAEEKAGIAPLLDVDDMVAIRKPDWKCVFTYVQSIYRRFKDDD</sequence>
<name>A0ACB9SNN3_HOLOL</name>
<keyword evidence="2" id="KW-1185">Reference proteome</keyword>
<proteinExistence type="predicted"/>
<dbReference type="EMBL" id="CM043022">
    <property type="protein sequence ID" value="KAI4456285.1"/>
    <property type="molecule type" value="Genomic_DNA"/>
</dbReference>
<dbReference type="Proteomes" id="UP001056778">
    <property type="component" value="Chromosome 8"/>
</dbReference>
<accession>A0ACB9SNN3</accession>
<organism evidence="1 2">
    <name type="scientific">Holotrichia oblita</name>
    <name type="common">Chafer beetle</name>
    <dbReference type="NCBI Taxonomy" id="644536"/>
    <lineage>
        <taxon>Eukaryota</taxon>
        <taxon>Metazoa</taxon>
        <taxon>Ecdysozoa</taxon>
        <taxon>Arthropoda</taxon>
        <taxon>Hexapoda</taxon>
        <taxon>Insecta</taxon>
        <taxon>Pterygota</taxon>
        <taxon>Neoptera</taxon>
        <taxon>Endopterygota</taxon>
        <taxon>Coleoptera</taxon>
        <taxon>Polyphaga</taxon>
        <taxon>Scarabaeiformia</taxon>
        <taxon>Scarabaeidae</taxon>
        <taxon>Melolonthinae</taxon>
        <taxon>Holotrichia</taxon>
    </lineage>
</organism>
<evidence type="ECO:0000313" key="2">
    <source>
        <dbReference type="Proteomes" id="UP001056778"/>
    </source>
</evidence>
<evidence type="ECO:0000313" key="1">
    <source>
        <dbReference type="EMBL" id="KAI4456285.1"/>
    </source>
</evidence>
<reference evidence="1" key="1">
    <citation type="submission" date="2022-04" db="EMBL/GenBank/DDBJ databases">
        <title>Chromosome-scale genome assembly of Holotrichia oblita Faldermann.</title>
        <authorList>
            <person name="Rongchong L."/>
        </authorList>
    </citation>
    <scope>NUCLEOTIDE SEQUENCE</scope>
    <source>
        <strain evidence="1">81SQS9</strain>
    </source>
</reference>
<comment type="caution">
    <text evidence="1">The sequence shown here is derived from an EMBL/GenBank/DDBJ whole genome shotgun (WGS) entry which is preliminary data.</text>
</comment>